<dbReference type="PANTHER" id="PTHR45625:SF4">
    <property type="entry name" value="PEPTIDYLPROLYL ISOMERASE DOMAIN AND WD REPEAT-CONTAINING PROTEIN 1"/>
    <property type="match status" value="1"/>
</dbReference>
<comment type="similarity">
    <text evidence="7">Belongs to the cyclophilin-type PPIase family. PPIL1 subfamily.</text>
</comment>
<organism evidence="11 12">
    <name type="scientific">Letharia columbiana</name>
    <dbReference type="NCBI Taxonomy" id="112416"/>
    <lineage>
        <taxon>Eukaryota</taxon>
        <taxon>Fungi</taxon>
        <taxon>Dikarya</taxon>
        <taxon>Ascomycota</taxon>
        <taxon>Pezizomycotina</taxon>
        <taxon>Lecanoromycetes</taxon>
        <taxon>OSLEUM clade</taxon>
        <taxon>Lecanoromycetidae</taxon>
        <taxon>Lecanorales</taxon>
        <taxon>Lecanorineae</taxon>
        <taxon>Parmeliaceae</taxon>
        <taxon>Letharia</taxon>
    </lineage>
</organism>
<dbReference type="InterPro" id="IPR002130">
    <property type="entry name" value="Cyclophilin-type_PPIase_dom"/>
</dbReference>
<dbReference type="AlphaFoldDB" id="A0A8H6FR62"/>
<keyword evidence="9" id="KW-0732">Signal</keyword>
<evidence type="ECO:0000256" key="9">
    <source>
        <dbReference type="SAM" id="SignalP"/>
    </source>
</evidence>
<evidence type="ECO:0000256" key="6">
    <source>
        <dbReference type="ARBA" id="ARBA00029569"/>
    </source>
</evidence>
<feature type="domain" description="PPIase cyclophilin-type" evidence="10">
    <location>
        <begin position="307"/>
        <end position="461"/>
    </location>
</feature>
<sequence length="469" mass="51276">MLPKPFLFPALLIHSSYSLLKAAAISFPSQPGVSALSSPESSNETSKIPNQLPYTGTNPYCSASIIWTGLNTLDSHFQRDCRAATDKFEDFVASCPNPNTRYEFLDPRTQPMQRLPKMETPRRYVTRIGRCTVAIVNLVDFPAEYLPTQRSGPFRKTDVDSYEGLAMAVTEMYTSCLPHSLGWAAVGEASSLGVFIFATGSLVDQKIEKGFPPVGYLGSAAESVGAIDVPAYEDMRFLVIYSLPDEDINVLLGNDHLSEATLKDQDVLGPPISKATGYGVTYMTRWIAGARDFRRHVAPEGAIRAVMATNVVLDTTMGSITLELYNNHAPKTCNNFSTLAQRGYYNNVIFHRVIPNFMLQTGDPTGTGRGGTSIYGDKFEDEIDPGLKHTGAGILSMANSGKNTNGSQFFITLAPTPWLDGKHTIFGRVKSGLRVVQRMGLVKTGPEDRPVDQVKIIRAKVVEEGEEGI</sequence>
<evidence type="ECO:0000256" key="8">
    <source>
        <dbReference type="ARBA" id="ARBA00040798"/>
    </source>
</evidence>
<dbReference type="PROSITE" id="PS50072">
    <property type="entry name" value="CSA_PPIASE_2"/>
    <property type="match status" value="1"/>
</dbReference>
<comment type="function">
    <text evidence="2">PPIases accelerate the folding of proteins. It catalyzes the cis-trans isomerization of proline imidic peptide bonds in oligopeptides.</text>
</comment>
<accession>A0A8H6FR62</accession>
<dbReference type="OrthoDB" id="271386at2759"/>
<gene>
    <name evidence="11" type="ORF">HO173_008659</name>
</gene>
<dbReference type="GeneID" id="59290313"/>
<dbReference type="InterPro" id="IPR020892">
    <property type="entry name" value="Cyclophilin-type_PPIase_CS"/>
</dbReference>
<dbReference type="Proteomes" id="UP000578531">
    <property type="component" value="Unassembled WGS sequence"/>
</dbReference>
<evidence type="ECO:0000256" key="2">
    <source>
        <dbReference type="ARBA" id="ARBA00002388"/>
    </source>
</evidence>
<name>A0A8H6FR62_9LECA</name>
<dbReference type="EC" id="5.2.1.8" evidence="3"/>
<keyword evidence="12" id="KW-1185">Reference proteome</keyword>
<keyword evidence="5" id="KW-0413">Isomerase</keyword>
<evidence type="ECO:0000256" key="7">
    <source>
        <dbReference type="ARBA" id="ARBA00038147"/>
    </source>
</evidence>
<comment type="catalytic activity">
    <reaction evidence="1">
        <text>[protein]-peptidylproline (omega=180) = [protein]-peptidylproline (omega=0)</text>
        <dbReference type="Rhea" id="RHEA:16237"/>
        <dbReference type="Rhea" id="RHEA-COMP:10747"/>
        <dbReference type="Rhea" id="RHEA-COMP:10748"/>
        <dbReference type="ChEBI" id="CHEBI:83833"/>
        <dbReference type="ChEBI" id="CHEBI:83834"/>
        <dbReference type="EC" id="5.2.1.8"/>
    </reaction>
</comment>
<dbReference type="InterPro" id="IPR029000">
    <property type="entry name" value="Cyclophilin-like_dom_sf"/>
</dbReference>
<dbReference type="PROSITE" id="PS00170">
    <property type="entry name" value="CSA_PPIASE_1"/>
    <property type="match status" value="1"/>
</dbReference>
<reference evidence="11 12" key="1">
    <citation type="journal article" date="2020" name="Genomics">
        <title>Complete, high-quality genomes from long-read metagenomic sequencing of two wolf lichen thalli reveals enigmatic genome architecture.</title>
        <authorList>
            <person name="McKenzie S.K."/>
            <person name="Walston R.F."/>
            <person name="Allen J.L."/>
        </authorList>
    </citation>
    <scope>NUCLEOTIDE SEQUENCE [LARGE SCALE GENOMIC DNA]</scope>
    <source>
        <strain evidence="11">WasteWater2</strain>
    </source>
</reference>
<dbReference type="PRINTS" id="PR00153">
    <property type="entry name" value="CSAPPISMRASE"/>
</dbReference>
<dbReference type="Pfam" id="PF00160">
    <property type="entry name" value="Pro_isomerase"/>
    <property type="match status" value="1"/>
</dbReference>
<dbReference type="GO" id="GO:0003755">
    <property type="term" value="F:peptidyl-prolyl cis-trans isomerase activity"/>
    <property type="evidence" value="ECO:0007669"/>
    <property type="project" value="UniProtKB-KW"/>
</dbReference>
<protein>
    <recommendedName>
        <fullName evidence="8">Peptidyl-prolyl cis-trans isomerase-like 1</fullName>
        <ecNumber evidence="3">5.2.1.8</ecNumber>
    </recommendedName>
    <alternativeName>
        <fullName evidence="6">Rotamase</fullName>
    </alternativeName>
</protein>
<feature type="signal peptide" evidence="9">
    <location>
        <begin position="1"/>
        <end position="22"/>
    </location>
</feature>
<dbReference type="InterPro" id="IPR044666">
    <property type="entry name" value="Cyclophilin_A-like"/>
</dbReference>
<dbReference type="PANTHER" id="PTHR45625">
    <property type="entry name" value="PEPTIDYL-PROLYL CIS-TRANS ISOMERASE-RELATED"/>
    <property type="match status" value="1"/>
</dbReference>
<evidence type="ECO:0000256" key="3">
    <source>
        <dbReference type="ARBA" id="ARBA00013194"/>
    </source>
</evidence>
<dbReference type="EMBL" id="JACCJC010000041">
    <property type="protein sequence ID" value="KAF6233115.1"/>
    <property type="molecule type" value="Genomic_DNA"/>
</dbReference>
<feature type="chain" id="PRO_5034712168" description="Peptidyl-prolyl cis-trans isomerase-like 1" evidence="9">
    <location>
        <begin position="23"/>
        <end position="469"/>
    </location>
</feature>
<dbReference type="RefSeq" id="XP_037162537.1">
    <property type="nucleotide sequence ID" value="XM_037310555.1"/>
</dbReference>
<evidence type="ECO:0000256" key="4">
    <source>
        <dbReference type="ARBA" id="ARBA00023110"/>
    </source>
</evidence>
<dbReference type="Gene3D" id="2.40.100.10">
    <property type="entry name" value="Cyclophilin-like"/>
    <property type="match status" value="1"/>
</dbReference>
<dbReference type="FunFam" id="2.40.100.10:FF:000008">
    <property type="entry name" value="Peptidyl-prolyl cis-trans isomerase"/>
    <property type="match status" value="1"/>
</dbReference>
<evidence type="ECO:0000256" key="1">
    <source>
        <dbReference type="ARBA" id="ARBA00000971"/>
    </source>
</evidence>
<evidence type="ECO:0000313" key="12">
    <source>
        <dbReference type="Proteomes" id="UP000578531"/>
    </source>
</evidence>
<dbReference type="GO" id="GO:0006457">
    <property type="term" value="P:protein folding"/>
    <property type="evidence" value="ECO:0007669"/>
    <property type="project" value="InterPro"/>
</dbReference>
<evidence type="ECO:0000256" key="5">
    <source>
        <dbReference type="ARBA" id="ARBA00023235"/>
    </source>
</evidence>
<evidence type="ECO:0000259" key="10">
    <source>
        <dbReference type="PROSITE" id="PS50072"/>
    </source>
</evidence>
<comment type="caution">
    <text evidence="11">The sequence shown here is derived from an EMBL/GenBank/DDBJ whole genome shotgun (WGS) entry which is preliminary data.</text>
</comment>
<evidence type="ECO:0000313" key="11">
    <source>
        <dbReference type="EMBL" id="KAF6233115.1"/>
    </source>
</evidence>
<dbReference type="GO" id="GO:0071013">
    <property type="term" value="C:catalytic step 2 spliceosome"/>
    <property type="evidence" value="ECO:0007669"/>
    <property type="project" value="TreeGrafter"/>
</dbReference>
<dbReference type="SUPFAM" id="SSF50891">
    <property type="entry name" value="Cyclophilin-like"/>
    <property type="match status" value="1"/>
</dbReference>
<proteinExistence type="inferred from homology"/>
<keyword evidence="4" id="KW-0697">Rotamase</keyword>